<evidence type="ECO:0000259" key="26">
    <source>
        <dbReference type="Pfam" id="PF00125"/>
    </source>
</evidence>
<evidence type="ECO:0000256" key="4">
    <source>
        <dbReference type="ARBA" id="ARBA00004541"/>
    </source>
</evidence>
<dbReference type="CDD" id="cd00074">
    <property type="entry name" value="HFD_H2A"/>
    <property type="match status" value="1"/>
</dbReference>
<dbReference type="GO" id="GO:0006508">
    <property type="term" value="P:proteolysis"/>
    <property type="evidence" value="ECO:0007669"/>
    <property type="project" value="UniProtKB-KW"/>
</dbReference>
<dbReference type="GO" id="GO:0008239">
    <property type="term" value="F:dipeptidyl-peptidase activity"/>
    <property type="evidence" value="ECO:0007669"/>
    <property type="project" value="TreeGrafter"/>
</dbReference>
<dbReference type="Gene3D" id="1.10.20.10">
    <property type="entry name" value="Histone, subunit A"/>
    <property type="match status" value="1"/>
</dbReference>
<dbReference type="Gene3D" id="3.40.50.1820">
    <property type="entry name" value="alpha/beta hydrolase"/>
    <property type="match status" value="2"/>
</dbReference>
<evidence type="ECO:0000256" key="13">
    <source>
        <dbReference type="ARBA" id="ARBA00022801"/>
    </source>
</evidence>
<dbReference type="FunFam" id="1.20.120.980:FF:000004">
    <property type="entry name" value="Thymus-specific serine protease"/>
    <property type="match status" value="2"/>
</dbReference>
<keyword evidence="19" id="KW-0539">Nucleus</keyword>
<reference evidence="27" key="1">
    <citation type="submission" date="2022-03" db="EMBL/GenBank/DDBJ databases">
        <title>Genomic analyses of argali, domestic sheep and their hybrids provide insights into chromosomal evolution, heterosis and genetic basis of agronomic traits.</title>
        <authorList>
            <person name="Li M."/>
        </authorList>
    </citation>
    <scope>NUCLEOTIDE SEQUENCE</scope>
    <source>
        <strain evidence="27">CAU-MHL-2022a</strain>
        <tissue evidence="27">Skin</tissue>
    </source>
</reference>
<evidence type="ECO:0000256" key="25">
    <source>
        <dbReference type="SAM" id="MobiDB-lite"/>
    </source>
</evidence>
<evidence type="ECO:0000256" key="23">
    <source>
        <dbReference type="ARBA" id="ARBA00069766"/>
    </source>
</evidence>
<dbReference type="SUPFAM" id="SSF47113">
    <property type="entry name" value="Histone-fold"/>
    <property type="match status" value="1"/>
</dbReference>
<dbReference type="SMART" id="SM00414">
    <property type="entry name" value="H2A"/>
    <property type="match status" value="1"/>
</dbReference>
<keyword evidence="8" id="KW-0488">Methylation</keyword>
<keyword evidence="20" id="KW-0544">Nucleosome core</keyword>
<dbReference type="Pfam" id="PF05577">
    <property type="entry name" value="Peptidase_S28"/>
    <property type="match status" value="2"/>
</dbReference>
<comment type="similarity">
    <text evidence="6">Belongs to the peptidase S28 family.</text>
</comment>
<evidence type="ECO:0000256" key="20">
    <source>
        <dbReference type="ARBA" id="ARBA00023269"/>
    </source>
</evidence>
<dbReference type="GO" id="GO:0070008">
    <property type="term" value="F:serine-type exopeptidase activity"/>
    <property type="evidence" value="ECO:0007669"/>
    <property type="project" value="InterPro"/>
</dbReference>
<evidence type="ECO:0000256" key="5">
    <source>
        <dbReference type="ARBA" id="ARBA00010691"/>
    </source>
</evidence>
<evidence type="ECO:0000256" key="8">
    <source>
        <dbReference type="ARBA" id="ARBA00022481"/>
    </source>
</evidence>
<evidence type="ECO:0000256" key="6">
    <source>
        <dbReference type="ARBA" id="ARBA00011079"/>
    </source>
</evidence>
<dbReference type="InterPro" id="IPR008758">
    <property type="entry name" value="Peptidase_S28"/>
</dbReference>
<evidence type="ECO:0000256" key="24">
    <source>
        <dbReference type="ARBA" id="ARBA00075583"/>
    </source>
</evidence>
<dbReference type="InterPro" id="IPR009072">
    <property type="entry name" value="Histone-fold"/>
</dbReference>
<sequence length="1024" mass="110604">MSGRGKQGGKARAKAKTRSSRAGLQFPVGRVHRLLRKGNYAERVGAGAPVYLAAVLEYLTAEILELAGNAARDNKKTRIIPRHLQLAIRNDEELNKLLASLLRRLGEHILRFQESSALGLGLGPDSVTLPKEGWLEQPLDPFNASDRRSFLQRYWVNDQHWTSQDGPVFLHLGGEGSLGPGSVMRGHPANLAPIWGALVISLEHRFYGLSIPAEGLDMAQLRFLSSRHALADAASARLTLSRLFNVSSTSPWICFGGSYAGSLAAWARLKFPHLFFASIASSAPVRATLDFSKYNDCRAAASAAFAEVERRLRASRGARAALSVELGACGSLERAEDQAELLGALQALVGGAVQYDGQAGAPLSVRQLCRFLLGDRGNCRGNGSGPAPYRGLRRAVQVVTHGLGQRCLSISRAETVAQLRVTELQVSSVGDRQWLYQTCTEFGYYVTCEVPGCPFSQLPALPSELELCEQVFGLSTSSVAQAVAQTNSYYGGQTPGATQVLFVNASLLRRLGEHILRFQESSALGLGLGPDSVTLPKEGWLEQPLDPFNASDRRSFLQRYWVNDQHWTSQDGPVFLHLGGEGSLGPGSVMRGHPANLAPIWGALVISLEHRFYGLSIPAEGLDMAQLRFLSSRHALADAASARLTLSRLFNVSSTSPWICFGGSYAGSLAAWARLKFPHLFFASIASSAPVRATLDFSKYNDCRAAASAAFAEVERRLRASRGARAALSVELGACGSLERAEDQAELLGALQALVGGAVQYDGQAGAPLSVRQLCRFLLGDRGNCRGNGSGPAPYRGLRRAVQVVTHGLGQRCLSISRAETVAQLRVTELQVSSVGDRQWLYQTCTEFGYYVTCEVPGCPFSQLPALPSELELCEQVFGLSTSSVAQAVAQTNSYYGGQTPGATQVLFVNGDTDPWHVLSVTQPLGPSEPALLIPSASHCLDMAPERPSDSPGLRLARQRVSSLSLPSIPSQKNETLSRRRKPKEKKAQLGFGRIPRRERGNRSFSEEAAAYGPGNPWKNLLFV</sequence>
<dbReference type="GO" id="GO:0005768">
    <property type="term" value="C:endosome"/>
    <property type="evidence" value="ECO:0007669"/>
    <property type="project" value="UniProtKB-ARBA"/>
</dbReference>
<proteinExistence type="inferred from homology"/>
<dbReference type="Gene3D" id="1.20.120.980">
    <property type="entry name" value="Serine carboxypeptidase S28, SKS domain"/>
    <property type="match status" value="2"/>
</dbReference>
<feature type="region of interest" description="Disordered" evidence="25">
    <location>
        <begin position="965"/>
        <end position="1016"/>
    </location>
</feature>
<evidence type="ECO:0000256" key="17">
    <source>
        <dbReference type="ARBA" id="ARBA00023125"/>
    </source>
</evidence>
<dbReference type="GO" id="GO:0046982">
    <property type="term" value="F:protein heterodimerization activity"/>
    <property type="evidence" value="ECO:0007669"/>
    <property type="project" value="InterPro"/>
</dbReference>
<dbReference type="GO" id="GO:0003677">
    <property type="term" value="F:DNA binding"/>
    <property type="evidence" value="ECO:0007669"/>
    <property type="project" value="UniProtKB-KW"/>
</dbReference>
<comment type="function">
    <text evidence="1">Core component of nucleosome. Nucleosomes wrap and compact DNA into chromatin, limiting DNA accessibility to the cellular machineries which require DNA as a template. Histones thereby play a central role in transcription regulation, DNA repair, DNA replication and chromosomal stability. DNA accessibility is regulated via a complex set of post-translational modifications of histones, also called histone code, and nucleosome remodeling.</text>
</comment>
<dbReference type="PANTHER" id="PTHR11010:SF11">
    <property type="entry name" value="THYMUS-SPECIFIC SERINE PROTEASE"/>
    <property type="match status" value="1"/>
</dbReference>
<dbReference type="InterPro" id="IPR042269">
    <property type="entry name" value="Ser_carbopepase_S28_SKS"/>
</dbReference>
<evidence type="ECO:0000256" key="10">
    <source>
        <dbReference type="ARBA" id="ARBA00022553"/>
    </source>
</evidence>
<evidence type="ECO:0000256" key="11">
    <source>
        <dbReference type="ARBA" id="ARBA00022670"/>
    </source>
</evidence>
<evidence type="ECO:0000256" key="15">
    <source>
        <dbReference type="ARBA" id="ARBA00022843"/>
    </source>
</evidence>
<feature type="compositionally biased region" description="Basic and acidic residues" evidence="25">
    <location>
        <begin position="996"/>
        <end position="1006"/>
    </location>
</feature>
<protein>
    <recommendedName>
        <fullName evidence="23">Thymus-specific serine protease</fullName>
    </recommendedName>
    <alternativeName>
        <fullName evidence="24">Serine protease 16</fullName>
    </alternativeName>
</protein>
<evidence type="ECO:0000256" key="7">
    <source>
        <dbReference type="ARBA" id="ARBA00022454"/>
    </source>
</evidence>
<keyword evidence="15" id="KW-0832">Ubl conjugation</keyword>
<keyword evidence="14" id="KW-0720">Serine protease</keyword>
<dbReference type="Pfam" id="PF00125">
    <property type="entry name" value="Histone"/>
    <property type="match status" value="1"/>
</dbReference>
<keyword evidence="18" id="KW-0325">Glycoprotein</keyword>
<evidence type="ECO:0000256" key="19">
    <source>
        <dbReference type="ARBA" id="ARBA00023242"/>
    </source>
</evidence>
<comment type="similarity">
    <text evidence="5">Belongs to the histone H2A family.</text>
</comment>
<keyword evidence="28" id="KW-1185">Reference proteome</keyword>
<dbReference type="PANTHER" id="PTHR11010">
    <property type="entry name" value="PROTEASE S28 PRO-X CARBOXYPEPTIDASE-RELATED"/>
    <property type="match status" value="1"/>
</dbReference>
<comment type="function">
    <text evidence="22">Protease that may play a role in T-cell development.</text>
</comment>
<dbReference type="PROSITE" id="PS00046">
    <property type="entry name" value="HISTONE_H2A"/>
    <property type="match status" value="1"/>
</dbReference>
<keyword evidence="17" id="KW-0238">DNA-binding</keyword>
<evidence type="ECO:0000256" key="2">
    <source>
        <dbReference type="ARBA" id="ARBA00004123"/>
    </source>
</evidence>
<dbReference type="GO" id="GO:0005634">
    <property type="term" value="C:nucleus"/>
    <property type="evidence" value="ECO:0007669"/>
    <property type="project" value="UniProtKB-SubCell"/>
</dbReference>
<feature type="domain" description="Core Histone H2A/H2B/H3" evidence="26">
    <location>
        <begin position="8"/>
        <end position="89"/>
    </location>
</feature>
<keyword evidence="11" id="KW-0645">Protease</keyword>
<dbReference type="Proteomes" id="UP001214576">
    <property type="component" value="Unassembled WGS sequence"/>
</dbReference>
<evidence type="ECO:0000313" key="28">
    <source>
        <dbReference type="Proteomes" id="UP001214576"/>
    </source>
</evidence>
<dbReference type="PRINTS" id="PR00620">
    <property type="entry name" value="HISTONEH2A"/>
</dbReference>
<name>A0AAD4Y2F7_OVIAM</name>
<evidence type="ECO:0000256" key="3">
    <source>
        <dbReference type="ARBA" id="ARBA00004286"/>
    </source>
</evidence>
<feature type="region of interest" description="Disordered" evidence="25">
    <location>
        <begin position="1"/>
        <end position="21"/>
    </location>
</feature>
<feature type="compositionally biased region" description="Basic residues" evidence="25">
    <location>
        <begin position="7"/>
        <end position="19"/>
    </location>
</feature>
<organism evidence="27 28">
    <name type="scientific">Ovis ammon polii</name>
    <dbReference type="NCBI Taxonomy" id="230172"/>
    <lineage>
        <taxon>Eukaryota</taxon>
        <taxon>Metazoa</taxon>
        <taxon>Chordata</taxon>
        <taxon>Craniata</taxon>
        <taxon>Vertebrata</taxon>
        <taxon>Euteleostomi</taxon>
        <taxon>Mammalia</taxon>
        <taxon>Eutheria</taxon>
        <taxon>Laurasiatheria</taxon>
        <taxon>Artiodactyla</taxon>
        <taxon>Ruminantia</taxon>
        <taxon>Pecora</taxon>
        <taxon>Bovidae</taxon>
        <taxon>Caprinae</taxon>
        <taxon>Ovis</taxon>
    </lineage>
</organism>
<feature type="compositionally biased region" description="Polar residues" evidence="25">
    <location>
        <begin position="965"/>
        <end position="975"/>
    </location>
</feature>
<dbReference type="InterPro" id="IPR002119">
    <property type="entry name" value="Histone_H2A"/>
</dbReference>
<dbReference type="FunFam" id="1.10.20.10:FF:000103">
    <property type="entry name" value="Histone H2A type 1"/>
    <property type="match status" value="1"/>
</dbReference>
<evidence type="ECO:0000256" key="14">
    <source>
        <dbReference type="ARBA" id="ARBA00022825"/>
    </source>
</evidence>
<evidence type="ECO:0000256" key="9">
    <source>
        <dbReference type="ARBA" id="ARBA00022499"/>
    </source>
</evidence>
<keyword evidence="7" id="KW-0158">Chromosome</keyword>
<evidence type="ECO:0000313" key="27">
    <source>
        <dbReference type="EMBL" id="KAI4530936.1"/>
    </source>
</evidence>
<dbReference type="InterPro" id="IPR032458">
    <property type="entry name" value="Histone_H2A_CS"/>
</dbReference>
<keyword evidence="10" id="KW-0597">Phosphoprotein</keyword>
<dbReference type="InterPro" id="IPR007125">
    <property type="entry name" value="H2A/H2B/H3"/>
</dbReference>
<dbReference type="GO" id="GO:0000786">
    <property type="term" value="C:nucleosome"/>
    <property type="evidence" value="ECO:0007669"/>
    <property type="project" value="UniProtKB-KW"/>
</dbReference>
<dbReference type="EMBL" id="JAKZEL010000024">
    <property type="protein sequence ID" value="KAI4530936.1"/>
    <property type="molecule type" value="Genomic_DNA"/>
</dbReference>
<gene>
    <name evidence="27" type="ORF">MG293_018794</name>
</gene>
<keyword evidence="16" id="KW-0007">Acetylation</keyword>
<keyword evidence="12" id="KW-0732">Signal</keyword>
<evidence type="ECO:0000256" key="22">
    <source>
        <dbReference type="ARBA" id="ARBA00058062"/>
    </source>
</evidence>
<evidence type="ECO:0000256" key="12">
    <source>
        <dbReference type="ARBA" id="ARBA00022729"/>
    </source>
</evidence>
<comment type="subcellular location">
    <subcellularLocation>
        <location evidence="3">Chromosome</location>
    </subcellularLocation>
    <subcellularLocation>
        <location evidence="4">Cytoplasmic vesicle</location>
    </subcellularLocation>
    <subcellularLocation>
        <location evidence="2">Nucleus</location>
    </subcellularLocation>
</comment>
<evidence type="ECO:0000256" key="16">
    <source>
        <dbReference type="ARBA" id="ARBA00022990"/>
    </source>
</evidence>
<accession>A0AAD4Y2F7</accession>
<evidence type="ECO:0000256" key="1">
    <source>
        <dbReference type="ARBA" id="ARBA00002001"/>
    </source>
</evidence>
<keyword evidence="9" id="KW-1017">Isopeptide bond</keyword>
<dbReference type="SUPFAM" id="SSF53474">
    <property type="entry name" value="alpha/beta-Hydrolases"/>
    <property type="match status" value="2"/>
</dbReference>
<keyword evidence="13" id="KW-0378">Hydrolase</keyword>
<dbReference type="AlphaFoldDB" id="A0AAD4Y2F7"/>
<evidence type="ECO:0000256" key="18">
    <source>
        <dbReference type="ARBA" id="ARBA00023180"/>
    </source>
</evidence>
<dbReference type="FunFam" id="3.40.50.1820:FF:000200">
    <property type="entry name" value="Serine protease 16"/>
    <property type="match status" value="1"/>
</dbReference>
<keyword evidence="21" id="KW-0968">Cytoplasmic vesicle</keyword>
<dbReference type="GO" id="GO:0005764">
    <property type="term" value="C:lysosome"/>
    <property type="evidence" value="ECO:0007669"/>
    <property type="project" value="TreeGrafter"/>
</dbReference>
<evidence type="ECO:0000256" key="21">
    <source>
        <dbReference type="ARBA" id="ARBA00023329"/>
    </source>
</evidence>
<comment type="caution">
    <text evidence="27">The sequence shown here is derived from an EMBL/GenBank/DDBJ whole genome shotgun (WGS) entry which is preliminary data.</text>
</comment>
<dbReference type="GO" id="GO:0030527">
    <property type="term" value="F:structural constituent of chromatin"/>
    <property type="evidence" value="ECO:0007669"/>
    <property type="project" value="InterPro"/>
</dbReference>
<dbReference type="InterPro" id="IPR029058">
    <property type="entry name" value="AB_hydrolase_fold"/>
</dbReference>